<dbReference type="InterPro" id="IPR010512">
    <property type="entry name" value="DUF1091"/>
</dbReference>
<keyword evidence="4" id="KW-1185">Reference proteome</keyword>
<feature type="chain" id="PRO_5039890441" evidence="2">
    <location>
        <begin position="17"/>
        <end position="166"/>
    </location>
</feature>
<reference evidence="3" key="1">
    <citation type="submission" date="2021-03" db="EMBL/GenBank/DDBJ databases">
        <title>Chromosome level genome of the anhydrobiotic midge Polypedilum vanderplanki.</title>
        <authorList>
            <person name="Yoshida Y."/>
            <person name="Kikawada T."/>
            <person name="Gusev O."/>
        </authorList>
    </citation>
    <scope>NUCLEOTIDE SEQUENCE</scope>
    <source>
        <strain evidence="3">NIAS01</strain>
        <tissue evidence="3">Whole body or cell culture</tissue>
    </source>
</reference>
<evidence type="ECO:0000313" key="3">
    <source>
        <dbReference type="EMBL" id="KAG5673765.1"/>
    </source>
</evidence>
<feature type="signal peptide" evidence="2">
    <location>
        <begin position="1"/>
        <end position="16"/>
    </location>
</feature>
<evidence type="ECO:0000313" key="4">
    <source>
        <dbReference type="Proteomes" id="UP001107558"/>
    </source>
</evidence>
<dbReference type="Pfam" id="PF06477">
    <property type="entry name" value="DUF1091"/>
    <property type="match status" value="1"/>
</dbReference>
<comment type="caution">
    <text evidence="3">The sequence shown here is derived from an EMBL/GenBank/DDBJ whole genome shotgun (WGS) entry which is preliminary data.</text>
</comment>
<protein>
    <submittedName>
        <fullName evidence="3">Uncharacterized protein</fullName>
    </submittedName>
</protein>
<sequence>MKTLIFWLLLIIDCYCRQIYFEELNYWPKEKSKVIDYGSMRLTRSRDKKFFYFKGSFTLLNSLANEKLVILELHKKDAIILRTIKPFCEFIRTETEFWPKLSRNSNMPKNNPCPFPSGRYTVQKFSIKFSRKLVEPLNNGKYTMTIIMQQAGNDLLKYMIVFSIKN</sequence>
<dbReference type="EMBL" id="JADBJN010000003">
    <property type="protein sequence ID" value="KAG5673765.1"/>
    <property type="molecule type" value="Genomic_DNA"/>
</dbReference>
<organism evidence="3 4">
    <name type="scientific">Polypedilum vanderplanki</name>
    <name type="common">Sleeping chironomid midge</name>
    <dbReference type="NCBI Taxonomy" id="319348"/>
    <lineage>
        <taxon>Eukaryota</taxon>
        <taxon>Metazoa</taxon>
        <taxon>Ecdysozoa</taxon>
        <taxon>Arthropoda</taxon>
        <taxon>Hexapoda</taxon>
        <taxon>Insecta</taxon>
        <taxon>Pterygota</taxon>
        <taxon>Neoptera</taxon>
        <taxon>Endopterygota</taxon>
        <taxon>Diptera</taxon>
        <taxon>Nematocera</taxon>
        <taxon>Chironomoidea</taxon>
        <taxon>Chironomidae</taxon>
        <taxon>Chironominae</taxon>
        <taxon>Polypedilum</taxon>
        <taxon>Polypedilum</taxon>
    </lineage>
</organism>
<dbReference type="InterPro" id="IPR036846">
    <property type="entry name" value="GM2-AP_sf"/>
</dbReference>
<gene>
    <name evidence="3" type="ORF">PVAND_003785</name>
</gene>
<dbReference type="OrthoDB" id="8179976at2759"/>
<name>A0A9J6BW70_POLVA</name>
<proteinExistence type="predicted"/>
<dbReference type="Proteomes" id="UP001107558">
    <property type="component" value="Chromosome 3"/>
</dbReference>
<keyword evidence="1 2" id="KW-0732">Signal</keyword>
<accession>A0A9J6BW70</accession>
<evidence type="ECO:0000256" key="1">
    <source>
        <dbReference type="ARBA" id="ARBA00022729"/>
    </source>
</evidence>
<dbReference type="Gene3D" id="2.70.220.10">
    <property type="entry name" value="Ganglioside GM2 activator"/>
    <property type="match status" value="1"/>
</dbReference>
<evidence type="ECO:0000256" key="2">
    <source>
        <dbReference type="SAM" id="SignalP"/>
    </source>
</evidence>
<dbReference type="AlphaFoldDB" id="A0A9J6BW70"/>